<proteinExistence type="inferred from homology"/>
<name>A0A7G2C5Q9_9TRYP</name>
<protein>
    <submittedName>
        <fullName evidence="2">Sec1 family, putative</fullName>
    </submittedName>
</protein>
<accession>A0A7G2C5Q9</accession>
<evidence type="ECO:0000313" key="3">
    <source>
        <dbReference type="Proteomes" id="UP000515908"/>
    </source>
</evidence>
<evidence type="ECO:0000256" key="1">
    <source>
        <dbReference type="ARBA" id="ARBA00009884"/>
    </source>
</evidence>
<dbReference type="Gene3D" id="3.40.50.2060">
    <property type="match status" value="1"/>
</dbReference>
<keyword evidence="3" id="KW-1185">Reference proteome</keyword>
<dbReference type="InterPro" id="IPR043154">
    <property type="entry name" value="Sec-1-like_dom1"/>
</dbReference>
<dbReference type="InterPro" id="IPR043127">
    <property type="entry name" value="Sec-1-like_dom3a"/>
</dbReference>
<dbReference type="PIRSF" id="PIRSF005715">
    <property type="entry name" value="VPS45_Sec1"/>
    <property type="match status" value="1"/>
</dbReference>
<dbReference type="Gene3D" id="1.25.40.60">
    <property type="match status" value="1"/>
</dbReference>
<sequence length="613" mass="68931">MSNCKKCVTFHSLSLSLSRFKVSMSLFSSKKEPSSKSLFTLVSDYVDQVVPADKTMKVLLVDDVTLPIISTSFSQTQLLKKGVFLVDQVRANRQRSKVKNMRCIIFIRPVRHSVDAACEELRMGKYSSYSIVFCGVASPEHLDSLARADVEQLVQRVQEAFCDLCVVNKDVFLIEHNHPDLHEITVGGGPVPRTHGLFAASIPQDKVRRLAEGLASLFVAQRRRPHIRVQKRSGFACRVAEELMRLLKNDADLYNYRSKNAVLLLLDRSDDPVTPLLTPWTYQAMLHEHLGLHHNTLHLPANVKDADPDGYVLSEQDDLFFAANMFLNWGDLCNNVKTYVDRCKSALNLDRSTATMDEIKDFMQRIGQTKSLAGSVAKHATITTHLSHVVKERDLLQVSLLEQDMVASYNMNDHFDRLQNLMKRQDIQVQDKVRLCLLFNLRYESPTQNSRVQAVLNNSSTSGYSRLIEHLRHYYGTDRNTEELFAETGVLSSIVRTFVDVGNIYTQHQPVLKKTLLKLLTDTLDQSESTQGYPYRTPAPPGGTPFKPEEVIVFMCGGCTLEEAALVHHINHRTGGVFGPNEMAQMSPEARVLLGADALLNTELFVKSLASGP</sequence>
<dbReference type="Gene3D" id="3.90.830.10">
    <property type="entry name" value="Syntaxin Binding Protein 1, Chain A, domain 2"/>
    <property type="match status" value="1"/>
</dbReference>
<dbReference type="OrthoDB" id="10266265at2759"/>
<dbReference type="InterPro" id="IPR036045">
    <property type="entry name" value="Sec1-like_sf"/>
</dbReference>
<dbReference type="VEuPathDB" id="TriTrypDB:ADEAN_000191800"/>
<dbReference type="InterPro" id="IPR001619">
    <property type="entry name" value="Sec1-like"/>
</dbReference>
<organism evidence="2 3">
    <name type="scientific">Angomonas deanei</name>
    <dbReference type="NCBI Taxonomy" id="59799"/>
    <lineage>
        <taxon>Eukaryota</taxon>
        <taxon>Discoba</taxon>
        <taxon>Euglenozoa</taxon>
        <taxon>Kinetoplastea</taxon>
        <taxon>Metakinetoplastina</taxon>
        <taxon>Trypanosomatida</taxon>
        <taxon>Trypanosomatidae</taxon>
        <taxon>Strigomonadinae</taxon>
        <taxon>Angomonas</taxon>
    </lineage>
</organism>
<comment type="similarity">
    <text evidence="1">Belongs to the STXBP/unc-18/SEC1 family.</text>
</comment>
<reference evidence="2 3" key="1">
    <citation type="submission" date="2020-08" db="EMBL/GenBank/DDBJ databases">
        <authorList>
            <person name="Newling K."/>
            <person name="Davey J."/>
            <person name="Forrester S."/>
        </authorList>
    </citation>
    <scope>NUCLEOTIDE SEQUENCE [LARGE SCALE GENOMIC DNA]</scope>
    <source>
        <strain evidence="3">Crithidia deanei Carvalho (ATCC PRA-265)</strain>
    </source>
</reference>
<dbReference type="Gene3D" id="3.40.50.1910">
    <property type="match status" value="1"/>
</dbReference>
<dbReference type="PANTHER" id="PTHR11679">
    <property type="entry name" value="VESICLE PROTEIN SORTING-ASSOCIATED"/>
    <property type="match status" value="1"/>
</dbReference>
<dbReference type="InterPro" id="IPR027482">
    <property type="entry name" value="Sec1-like_dom2"/>
</dbReference>
<dbReference type="EMBL" id="LR877147">
    <property type="protein sequence ID" value="CAD2214471.1"/>
    <property type="molecule type" value="Genomic_DNA"/>
</dbReference>
<dbReference type="AlphaFoldDB" id="A0A7G2C5Q9"/>
<dbReference type="Proteomes" id="UP000515908">
    <property type="component" value="Chromosome 03"/>
</dbReference>
<dbReference type="Pfam" id="PF00995">
    <property type="entry name" value="Sec1"/>
    <property type="match status" value="1"/>
</dbReference>
<dbReference type="GO" id="GO:0016192">
    <property type="term" value="P:vesicle-mediated transport"/>
    <property type="evidence" value="ECO:0007669"/>
    <property type="project" value="InterPro"/>
</dbReference>
<gene>
    <name evidence="2" type="ORF">ADEAN_000191800</name>
</gene>
<dbReference type="SUPFAM" id="SSF56815">
    <property type="entry name" value="Sec1/munc18-like (SM) proteins"/>
    <property type="match status" value="1"/>
</dbReference>
<evidence type="ECO:0000313" key="2">
    <source>
        <dbReference type="EMBL" id="CAD2214471.1"/>
    </source>
</evidence>